<evidence type="ECO:0000256" key="6">
    <source>
        <dbReference type="SAM" id="MobiDB-lite"/>
    </source>
</evidence>
<organism evidence="9 10">
    <name type="scientific">Arachnia propionica</name>
    <dbReference type="NCBI Taxonomy" id="1750"/>
    <lineage>
        <taxon>Bacteria</taxon>
        <taxon>Bacillati</taxon>
        <taxon>Actinomycetota</taxon>
        <taxon>Actinomycetes</taxon>
        <taxon>Propionibacteriales</taxon>
        <taxon>Propionibacteriaceae</taxon>
        <taxon>Arachnia</taxon>
    </lineage>
</organism>
<evidence type="ECO:0000259" key="8">
    <source>
        <dbReference type="Pfam" id="PF13396"/>
    </source>
</evidence>
<comment type="subcellular location">
    <subcellularLocation>
        <location evidence="1">Cell membrane</location>
        <topology evidence="1">Multi-pass membrane protein</topology>
    </subcellularLocation>
</comment>
<name>A0A3P1WUU9_9ACTN</name>
<evidence type="ECO:0000256" key="5">
    <source>
        <dbReference type="ARBA" id="ARBA00023136"/>
    </source>
</evidence>
<keyword evidence="5 7" id="KW-0472">Membrane</keyword>
<feature type="region of interest" description="Disordered" evidence="6">
    <location>
        <begin position="60"/>
        <end position="82"/>
    </location>
</feature>
<proteinExistence type="predicted"/>
<dbReference type="RefSeq" id="WP_125227618.1">
    <property type="nucleotide sequence ID" value="NZ_RQYT01000010.1"/>
</dbReference>
<dbReference type="InterPro" id="IPR027379">
    <property type="entry name" value="CLS_N"/>
</dbReference>
<evidence type="ECO:0000256" key="3">
    <source>
        <dbReference type="ARBA" id="ARBA00022692"/>
    </source>
</evidence>
<reference evidence="9 10" key="1">
    <citation type="submission" date="2018-11" db="EMBL/GenBank/DDBJ databases">
        <title>Genomes From Bacteria Associated with the Canine Oral Cavity: a Test Case for Automated Genome-Based Taxonomic Assignment.</title>
        <authorList>
            <person name="Coil D.A."/>
            <person name="Jospin G."/>
            <person name="Darling A.E."/>
            <person name="Wallis C."/>
            <person name="Davis I.J."/>
            <person name="Harris S."/>
            <person name="Eisen J.A."/>
            <person name="Holcombe L.J."/>
            <person name="O'Flynn C."/>
        </authorList>
    </citation>
    <scope>NUCLEOTIDE SEQUENCE [LARGE SCALE GENOMIC DNA]</scope>
    <source>
        <strain evidence="9 10">OH2822_COT-296</strain>
    </source>
</reference>
<keyword evidence="4 7" id="KW-1133">Transmembrane helix</keyword>
<evidence type="ECO:0000313" key="9">
    <source>
        <dbReference type="EMBL" id="RRD49981.1"/>
    </source>
</evidence>
<dbReference type="OrthoDB" id="3298527at2"/>
<keyword evidence="2" id="KW-1003">Cell membrane</keyword>
<accession>A0A3P1WUU9</accession>
<feature type="compositionally biased region" description="Basic and acidic residues" evidence="6">
    <location>
        <begin position="60"/>
        <end position="70"/>
    </location>
</feature>
<gene>
    <name evidence="9" type="ORF">EII35_06345</name>
</gene>
<comment type="caution">
    <text evidence="9">The sequence shown here is derived from an EMBL/GenBank/DDBJ whole genome shotgun (WGS) entry which is preliminary data.</text>
</comment>
<dbReference type="EMBL" id="RQYT01000010">
    <property type="protein sequence ID" value="RRD49981.1"/>
    <property type="molecule type" value="Genomic_DNA"/>
</dbReference>
<evidence type="ECO:0000256" key="2">
    <source>
        <dbReference type="ARBA" id="ARBA00022475"/>
    </source>
</evidence>
<evidence type="ECO:0000256" key="1">
    <source>
        <dbReference type="ARBA" id="ARBA00004651"/>
    </source>
</evidence>
<feature type="transmembrane region" description="Helical" evidence="7">
    <location>
        <begin position="34"/>
        <end position="55"/>
    </location>
</feature>
<feature type="domain" description="Cardiolipin synthase N-terminal" evidence="8">
    <location>
        <begin position="12"/>
        <end position="57"/>
    </location>
</feature>
<dbReference type="AlphaFoldDB" id="A0A3P1WUU9"/>
<evidence type="ECO:0000256" key="4">
    <source>
        <dbReference type="ARBA" id="ARBA00022989"/>
    </source>
</evidence>
<dbReference type="GO" id="GO:0005886">
    <property type="term" value="C:plasma membrane"/>
    <property type="evidence" value="ECO:0007669"/>
    <property type="project" value="UniProtKB-SubCell"/>
</dbReference>
<keyword evidence="3 7" id="KW-0812">Transmembrane</keyword>
<sequence>MLRILLYVAVIAFSIYCLVDLSQAREDRVRLLPRAAWALAFIFAPVIGPIAWLVAGRPVREPRAPRPKGPDDDDDFLRGLRP</sequence>
<evidence type="ECO:0000256" key="7">
    <source>
        <dbReference type="SAM" id="Phobius"/>
    </source>
</evidence>
<dbReference type="Pfam" id="PF13396">
    <property type="entry name" value="PLDc_N"/>
    <property type="match status" value="1"/>
</dbReference>
<protein>
    <submittedName>
        <fullName evidence="9">PLDc_N domain-containing protein</fullName>
    </submittedName>
</protein>
<dbReference type="Proteomes" id="UP000280935">
    <property type="component" value="Unassembled WGS sequence"/>
</dbReference>
<evidence type="ECO:0000313" key="10">
    <source>
        <dbReference type="Proteomes" id="UP000280935"/>
    </source>
</evidence>